<dbReference type="PANTHER" id="PTHR36849">
    <property type="entry name" value="CYTOPLASMIC PROTEIN-RELATED"/>
    <property type="match status" value="1"/>
</dbReference>
<dbReference type="InterPro" id="IPR029058">
    <property type="entry name" value="AB_hydrolase_fold"/>
</dbReference>
<dbReference type="InterPro" id="IPR052552">
    <property type="entry name" value="YeaO-like"/>
</dbReference>
<sequence>MSICIKRIYEPAGPEDGRRYLVERLWPRGVRKDSAALDAWLRDAAPSTGLRQWFAHDPDKWEAFQQRYRAELDANPAAWQPLLEQAVQGPVTLIYSARDPGLNSALVLRDYLRTRSGQA</sequence>
<evidence type="ECO:0000313" key="1">
    <source>
        <dbReference type="EMBL" id="MEK8089703.1"/>
    </source>
</evidence>
<dbReference type="Gene3D" id="3.40.50.1820">
    <property type="entry name" value="alpha/beta hydrolase"/>
    <property type="match status" value="1"/>
</dbReference>
<gene>
    <name evidence="1" type="ORF">WOB96_07970</name>
</gene>
<accession>A0ABU9DAG5</accession>
<keyword evidence="2" id="KW-1185">Reference proteome</keyword>
<evidence type="ECO:0000313" key="2">
    <source>
        <dbReference type="Proteomes" id="UP001446205"/>
    </source>
</evidence>
<comment type="caution">
    <text evidence="1">The sequence shown here is derived from an EMBL/GenBank/DDBJ whole genome shotgun (WGS) entry which is preliminary data.</text>
</comment>
<dbReference type="RefSeq" id="WP_341370761.1">
    <property type="nucleotide sequence ID" value="NZ_JBBPCO010000007.1"/>
</dbReference>
<proteinExistence type="predicted"/>
<dbReference type="Proteomes" id="UP001446205">
    <property type="component" value="Unassembled WGS sequence"/>
</dbReference>
<organism evidence="1 2">
    <name type="scientific">Thermithiobacillus plumbiphilus</name>
    <dbReference type="NCBI Taxonomy" id="1729899"/>
    <lineage>
        <taxon>Bacteria</taxon>
        <taxon>Pseudomonadati</taxon>
        <taxon>Pseudomonadota</taxon>
        <taxon>Acidithiobacillia</taxon>
        <taxon>Acidithiobacillales</taxon>
        <taxon>Thermithiobacillaceae</taxon>
        <taxon>Thermithiobacillus</taxon>
    </lineage>
</organism>
<dbReference type="PANTHER" id="PTHR36849:SF1">
    <property type="entry name" value="CYTOPLASMIC PROTEIN"/>
    <property type="match status" value="1"/>
</dbReference>
<reference evidence="1 2" key="1">
    <citation type="submission" date="2024-04" db="EMBL/GenBank/DDBJ databases">
        <authorList>
            <person name="Abashina T."/>
            <person name="Shaikin A."/>
        </authorList>
    </citation>
    <scope>NUCLEOTIDE SEQUENCE [LARGE SCALE GENOMIC DNA]</scope>
    <source>
        <strain evidence="1 2">AAFK</strain>
    </source>
</reference>
<name>A0ABU9DAG5_9PROT</name>
<protein>
    <submittedName>
        <fullName evidence="1">DUF488 domain-containing protein</fullName>
    </submittedName>
</protein>
<dbReference type="EMBL" id="JBBPCO010000007">
    <property type="protein sequence ID" value="MEK8089703.1"/>
    <property type="molecule type" value="Genomic_DNA"/>
</dbReference>
<dbReference type="Pfam" id="PF22752">
    <property type="entry name" value="DUF488-N3i"/>
    <property type="match status" value="1"/>
</dbReference>